<accession>A0ABS7XYP4</accession>
<dbReference type="RefSeq" id="WP_224477170.1">
    <property type="nucleotide sequence ID" value="NZ_JAIUJS010000002.1"/>
</dbReference>
<keyword evidence="1" id="KW-0472">Membrane</keyword>
<dbReference type="EMBL" id="JAIUJS010000002">
    <property type="protein sequence ID" value="MCA0152225.1"/>
    <property type="molecule type" value="Genomic_DNA"/>
</dbReference>
<keyword evidence="1" id="KW-1133">Transmembrane helix</keyword>
<dbReference type="Proteomes" id="UP001198402">
    <property type="component" value="Unassembled WGS sequence"/>
</dbReference>
<gene>
    <name evidence="2" type="ORF">LBV24_03285</name>
</gene>
<keyword evidence="3" id="KW-1185">Reference proteome</keyword>
<sequence length="58" mass="6528">MGTLNQDFKYPKSFQLFVGLVFILFLIMFVYTISLVIGVFDIELYSPAVAGISPEGNY</sequence>
<evidence type="ECO:0000256" key="1">
    <source>
        <dbReference type="SAM" id="Phobius"/>
    </source>
</evidence>
<name>A0ABS7XYP4_9FLAO</name>
<reference evidence="3" key="1">
    <citation type="submission" date="2023-07" db="EMBL/GenBank/DDBJ databases">
        <authorList>
            <person name="Yue Y."/>
        </authorList>
    </citation>
    <scope>NUCLEOTIDE SEQUENCE [LARGE SCALE GENOMIC DNA]</scope>
    <source>
        <strain evidence="3">2Y89</strain>
    </source>
</reference>
<feature type="transmembrane region" description="Helical" evidence="1">
    <location>
        <begin position="16"/>
        <end position="40"/>
    </location>
</feature>
<organism evidence="2 3">
    <name type="scientific">Winogradskyella vincentii</name>
    <dbReference type="NCBI Taxonomy" id="2877122"/>
    <lineage>
        <taxon>Bacteria</taxon>
        <taxon>Pseudomonadati</taxon>
        <taxon>Bacteroidota</taxon>
        <taxon>Flavobacteriia</taxon>
        <taxon>Flavobacteriales</taxon>
        <taxon>Flavobacteriaceae</taxon>
        <taxon>Winogradskyella</taxon>
    </lineage>
</organism>
<proteinExistence type="predicted"/>
<keyword evidence="1" id="KW-0812">Transmembrane</keyword>
<protein>
    <submittedName>
        <fullName evidence="2">Uncharacterized protein</fullName>
    </submittedName>
</protein>
<evidence type="ECO:0000313" key="2">
    <source>
        <dbReference type="EMBL" id="MCA0152225.1"/>
    </source>
</evidence>
<comment type="caution">
    <text evidence="2">The sequence shown here is derived from an EMBL/GenBank/DDBJ whole genome shotgun (WGS) entry which is preliminary data.</text>
</comment>
<evidence type="ECO:0000313" key="3">
    <source>
        <dbReference type="Proteomes" id="UP001198402"/>
    </source>
</evidence>